<evidence type="ECO:0000313" key="3">
    <source>
        <dbReference type="Proteomes" id="UP000183299"/>
    </source>
</evidence>
<gene>
    <name evidence="2" type="ORF">SAMN04488138_10937</name>
</gene>
<dbReference type="STRING" id="576117.SAMN04488138_10937"/>
<dbReference type="Gene3D" id="3.90.1200.10">
    <property type="match status" value="1"/>
</dbReference>
<dbReference type="InterPro" id="IPR002575">
    <property type="entry name" value="Aminoglycoside_PTrfase"/>
</dbReference>
<evidence type="ECO:0000313" key="2">
    <source>
        <dbReference type="EMBL" id="SFJ73307.1"/>
    </source>
</evidence>
<dbReference type="Gene3D" id="3.30.200.20">
    <property type="entry name" value="Phosphorylase Kinase, domain 1"/>
    <property type="match status" value="1"/>
</dbReference>
<accession>A0A1I3TUT8</accession>
<name>A0A1I3TUT8_9RHOB</name>
<dbReference type="Proteomes" id="UP000183299">
    <property type="component" value="Unassembled WGS sequence"/>
</dbReference>
<dbReference type="InterPro" id="IPR011009">
    <property type="entry name" value="Kinase-like_dom_sf"/>
</dbReference>
<feature type="domain" description="Aminoglycoside phosphotransferase" evidence="1">
    <location>
        <begin position="34"/>
        <end position="260"/>
    </location>
</feature>
<reference evidence="2 3" key="1">
    <citation type="submission" date="2016-10" db="EMBL/GenBank/DDBJ databases">
        <authorList>
            <person name="de Groot N.N."/>
        </authorList>
    </citation>
    <scope>NUCLEOTIDE SEQUENCE [LARGE SCALE GENOMIC DNA]</scope>
    <source>
        <strain evidence="2 3">CGMCC 1.8891</strain>
    </source>
</reference>
<evidence type="ECO:0000259" key="1">
    <source>
        <dbReference type="Pfam" id="PF01636"/>
    </source>
</evidence>
<dbReference type="SUPFAM" id="SSF56112">
    <property type="entry name" value="Protein kinase-like (PK-like)"/>
    <property type="match status" value="1"/>
</dbReference>
<dbReference type="Pfam" id="PF01636">
    <property type="entry name" value="APH"/>
    <property type="match status" value="1"/>
</dbReference>
<dbReference type="GeneID" id="98665587"/>
<dbReference type="RefSeq" id="WP_066601003.1">
    <property type="nucleotide sequence ID" value="NZ_FORY01000009.1"/>
</dbReference>
<proteinExistence type="predicted"/>
<dbReference type="EMBL" id="FORY01000009">
    <property type="protein sequence ID" value="SFJ73307.1"/>
    <property type="molecule type" value="Genomic_DNA"/>
</dbReference>
<sequence length="350" mass="39621">MNTKTPTRETTSERAQKLDDFLAQSPWSGALSTALAGDASRRRYHRLTDYTGRTAILMDAPPDAGEDVRPFLKVAAYLRKSGLSAPEIYAADETQGFLILEDFGLTLYDQVCLQHPESEPELYDAAVDVLIELHRAEPMQGLDDYVPLMTDLATSSYRWYAEPILNHDMSSERDELSCALRPLIDNLLPGRVTVLRDYHAQNLLWLPERNGAARVGLLDFQDAMLGPAAYDLISLTTDARRDVSEDIGTRCMNRFCEGLSLDPAEFAREAAICSVQRNLRILMIFGRMSLHFARPHYVDLIPRVWRYLQRDLDHPDLRQVAKLIRKNFPEPDTLALKALKEKCGTIPTLQ</sequence>
<protein>
    <recommendedName>
        <fullName evidence="1">Aminoglycoside phosphotransferase domain-containing protein</fullName>
    </recommendedName>
</protein>
<dbReference type="AlphaFoldDB" id="A0A1I3TUT8"/>
<keyword evidence="3" id="KW-1185">Reference proteome</keyword>
<organism evidence="2 3">
    <name type="scientific">Celeribacter halophilus</name>
    <dbReference type="NCBI Taxonomy" id="576117"/>
    <lineage>
        <taxon>Bacteria</taxon>
        <taxon>Pseudomonadati</taxon>
        <taxon>Pseudomonadota</taxon>
        <taxon>Alphaproteobacteria</taxon>
        <taxon>Rhodobacterales</taxon>
        <taxon>Roseobacteraceae</taxon>
        <taxon>Celeribacter</taxon>
    </lineage>
</organism>